<evidence type="ECO:0000256" key="6">
    <source>
        <dbReference type="ARBA" id="ARBA00023180"/>
    </source>
</evidence>
<evidence type="ECO:0000256" key="1">
    <source>
        <dbReference type="ARBA" id="ARBA00009431"/>
    </source>
</evidence>
<dbReference type="FunCoup" id="A0A1W4WIG8">
    <property type="interactions" value="67"/>
</dbReference>
<dbReference type="InterPro" id="IPR018202">
    <property type="entry name" value="Ser_caboxypep_ser_AS"/>
</dbReference>
<evidence type="ECO:0000256" key="3">
    <source>
        <dbReference type="ARBA" id="ARBA00022670"/>
    </source>
</evidence>
<evidence type="ECO:0000313" key="8">
    <source>
        <dbReference type="Proteomes" id="UP000192223"/>
    </source>
</evidence>
<keyword evidence="6" id="KW-0325">Glycoprotein</keyword>
<keyword evidence="2 7" id="KW-0121">Carboxypeptidase</keyword>
<name>A0A1W4WIG8_AGRPL</name>
<keyword evidence="4 7" id="KW-0732">Signal</keyword>
<keyword evidence="8" id="KW-1185">Reference proteome</keyword>
<dbReference type="PANTHER" id="PTHR11802">
    <property type="entry name" value="SERINE PROTEASE FAMILY S10 SERINE CARBOXYPEPTIDASE"/>
    <property type="match status" value="1"/>
</dbReference>
<keyword evidence="3 7" id="KW-0645">Protease</keyword>
<dbReference type="STRING" id="224129.A0A1W4WIG8"/>
<accession>A0A1W4WIG8</accession>
<dbReference type="RefSeq" id="XP_018320252.2">
    <property type="nucleotide sequence ID" value="XM_018464750.2"/>
</dbReference>
<reference evidence="9" key="1">
    <citation type="submission" date="2025-08" db="UniProtKB">
        <authorList>
            <consortium name="RefSeq"/>
        </authorList>
    </citation>
    <scope>IDENTIFICATION</scope>
    <source>
        <tissue evidence="9">Entire body</tissue>
    </source>
</reference>
<proteinExistence type="inferred from homology"/>
<feature type="signal peptide" evidence="7">
    <location>
        <begin position="1"/>
        <end position="18"/>
    </location>
</feature>
<dbReference type="SUPFAM" id="SSF53474">
    <property type="entry name" value="alpha/beta-Hydrolases"/>
    <property type="match status" value="1"/>
</dbReference>
<feature type="chain" id="PRO_5029031931" description="Carboxypeptidase" evidence="7">
    <location>
        <begin position="19"/>
        <end position="464"/>
    </location>
</feature>
<dbReference type="OrthoDB" id="443318at2759"/>
<evidence type="ECO:0000256" key="2">
    <source>
        <dbReference type="ARBA" id="ARBA00022645"/>
    </source>
</evidence>
<dbReference type="PRINTS" id="PR00724">
    <property type="entry name" value="CRBOXYPTASEC"/>
</dbReference>
<dbReference type="PROSITE" id="PS00131">
    <property type="entry name" value="CARBOXYPEPT_SER_SER"/>
    <property type="match status" value="1"/>
</dbReference>
<dbReference type="Gene3D" id="3.40.50.1820">
    <property type="entry name" value="alpha/beta hydrolase"/>
    <property type="match status" value="1"/>
</dbReference>
<dbReference type="GeneID" id="108733563"/>
<dbReference type="GO" id="GO:0006508">
    <property type="term" value="P:proteolysis"/>
    <property type="evidence" value="ECO:0007669"/>
    <property type="project" value="UniProtKB-KW"/>
</dbReference>
<dbReference type="PROSITE" id="PS00560">
    <property type="entry name" value="CARBOXYPEPT_SER_HIS"/>
    <property type="match status" value="1"/>
</dbReference>
<protein>
    <recommendedName>
        <fullName evidence="7">Carboxypeptidase</fullName>
        <ecNumber evidence="7">3.4.16.-</ecNumber>
    </recommendedName>
</protein>
<dbReference type="Pfam" id="PF00450">
    <property type="entry name" value="Peptidase_S10"/>
    <property type="match status" value="1"/>
</dbReference>
<dbReference type="KEGG" id="apln:108733563"/>
<gene>
    <name evidence="9" type="primary">LOC108733563</name>
</gene>
<dbReference type="Proteomes" id="UP000192223">
    <property type="component" value="Unplaced"/>
</dbReference>
<dbReference type="FunFam" id="3.40.50.1820:FF:000096">
    <property type="entry name" value="Carboxypeptidase vitellogenic-like"/>
    <property type="match status" value="1"/>
</dbReference>
<sequence length="464" mass="53082">MSLLNFFILIMCLFIASGDCFTNVYPKIKQENYNGDPGQPLILTPLIEQNKIEEAQNASQVHFNGFKNVTSYAGYFTVNKQFNSNMFFWFFPSLNNYKQDPVILWLQGGPGATSLIGLFAENGPFKPKSKHGLKLRRHAWTNTHSVIYIDNPVGTGYSFTNGGYAKNETAVGNDLYEALVQFFQLFPKLQNNKFFIAGESYAGKYVPAIGYTIHKNNPTAKVKINLSGLSIGNGFCDPENQVYYDDYLYQLGLIDLNSKIQLRKIEEQGLNYIKNKQWYLAFKTFDDLIDGDISGHSSLFKNITGFDNYYNYLNANNTDDKFIYMGKYIQQADIRRAIHVGNTTFNDINQMVEINLIEDAFQSVTPWISELLNHYRILFYNGQLDIIVAYPLTINFLQNLKFSAAEEYKTAKRRLWFVDGVLAGYEKHAGNLTEVLVRNAGHMVPADQPKWALDLITRFTHYKV</sequence>
<evidence type="ECO:0000256" key="4">
    <source>
        <dbReference type="ARBA" id="ARBA00022729"/>
    </source>
</evidence>
<evidence type="ECO:0000313" key="9">
    <source>
        <dbReference type="RefSeq" id="XP_018320252.2"/>
    </source>
</evidence>
<evidence type="ECO:0000256" key="5">
    <source>
        <dbReference type="ARBA" id="ARBA00022801"/>
    </source>
</evidence>
<organism evidence="8 9">
    <name type="scientific">Agrilus planipennis</name>
    <name type="common">Emerald ash borer</name>
    <name type="synonym">Agrilus marcopoli</name>
    <dbReference type="NCBI Taxonomy" id="224129"/>
    <lineage>
        <taxon>Eukaryota</taxon>
        <taxon>Metazoa</taxon>
        <taxon>Ecdysozoa</taxon>
        <taxon>Arthropoda</taxon>
        <taxon>Hexapoda</taxon>
        <taxon>Insecta</taxon>
        <taxon>Pterygota</taxon>
        <taxon>Neoptera</taxon>
        <taxon>Endopterygota</taxon>
        <taxon>Coleoptera</taxon>
        <taxon>Polyphaga</taxon>
        <taxon>Elateriformia</taxon>
        <taxon>Buprestoidea</taxon>
        <taxon>Buprestidae</taxon>
        <taxon>Agrilinae</taxon>
        <taxon>Agrilus</taxon>
    </lineage>
</organism>
<dbReference type="InterPro" id="IPR033124">
    <property type="entry name" value="Ser_caboxypep_his_AS"/>
</dbReference>
<dbReference type="InParanoid" id="A0A1W4WIG8"/>
<dbReference type="InterPro" id="IPR029058">
    <property type="entry name" value="AB_hydrolase_fold"/>
</dbReference>
<dbReference type="EC" id="3.4.16.-" evidence="7"/>
<dbReference type="AlphaFoldDB" id="A0A1W4WIG8"/>
<comment type="similarity">
    <text evidence="1 7">Belongs to the peptidase S10 family.</text>
</comment>
<evidence type="ECO:0000256" key="7">
    <source>
        <dbReference type="RuleBase" id="RU361156"/>
    </source>
</evidence>
<keyword evidence="5 7" id="KW-0378">Hydrolase</keyword>
<dbReference type="GO" id="GO:0004185">
    <property type="term" value="F:serine-type carboxypeptidase activity"/>
    <property type="evidence" value="ECO:0007669"/>
    <property type="project" value="UniProtKB-UniRule"/>
</dbReference>
<dbReference type="PANTHER" id="PTHR11802:SF472">
    <property type="entry name" value="SERINE CARBOXYPEPTIDASE CPVL-RELATED"/>
    <property type="match status" value="1"/>
</dbReference>
<dbReference type="InterPro" id="IPR001563">
    <property type="entry name" value="Peptidase_S10"/>
</dbReference>